<gene>
    <name evidence="2" type="ORF">NX02_09025</name>
</gene>
<dbReference type="RefSeq" id="WP_025291782.1">
    <property type="nucleotide sequence ID" value="NZ_CP006644.1"/>
</dbReference>
<dbReference type="OrthoDB" id="5523615at2"/>
<accession>W0AAN1</accession>
<evidence type="ECO:0008006" key="4">
    <source>
        <dbReference type="Google" id="ProtNLM"/>
    </source>
</evidence>
<evidence type="ECO:0000256" key="1">
    <source>
        <dbReference type="SAM" id="MobiDB-lite"/>
    </source>
</evidence>
<protein>
    <recommendedName>
        <fullName evidence="4">DUF1570 domain-containing protein</fullName>
    </recommendedName>
</protein>
<reference evidence="2 3" key="1">
    <citation type="submission" date="2013-07" db="EMBL/GenBank/DDBJ databases">
        <title>Completed genome of Sphingomonas sanxanigenens NX02.</title>
        <authorList>
            <person name="Ma T."/>
            <person name="Huang H."/>
            <person name="Wu M."/>
            <person name="Li X."/>
            <person name="Li G."/>
        </authorList>
    </citation>
    <scope>NUCLEOTIDE SEQUENCE [LARGE SCALE GENOMIC DNA]</scope>
    <source>
        <strain evidence="2 3">NX02</strain>
    </source>
</reference>
<sequence>MFLFLPQTASAAWHEASSDHFIIYSNDSSENIRNFAARLEQFDSALRLVTSAPKIPASASSRVTIYIVDDMGDIRRLAGIRSVAGFMENRASGSVAFVPRRADTGRYSLNAQTVLLHEYAHHFMYQSWGNTVVPLWFSEGFAEFYATATFEDDGKLVLGTAPRYRAWGMLDASILPARTMLKLNPGRLSDEQTAALYARGWLAIHYLAMEPERAKLLRTYLNAINSGTDADTASAVFGDSRAFDQALNRYIRQRKLPALGIKSGLDPGAVAVRPLTPGEAATMEVSIRSTRGVSEKTAPLVAAEARKAAAAYPDDAGAQNVLAEAEYDAGNHAAAEAAADRALRADPKSIHAMIYKGLSAQARLLAKADTKDTDWREVRRWYLAANRIDPEYAWPLILYYQSFGAAGQPVTANAESGLLYAHALAPFDYGLRILATRLLIGQQKLAEARVAIAPIAYSAEQGAAQRDWAMSVMRALDAMDGKAALAAMDSTPDDNKQVPAEGEKAYRGKRTHPDIS</sequence>
<dbReference type="EMBL" id="CP006644">
    <property type="protein sequence ID" value="AHE53527.1"/>
    <property type="molecule type" value="Genomic_DNA"/>
</dbReference>
<feature type="region of interest" description="Disordered" evidence="1">
    <location>
        <begin position="487"/>
        <end position="516"/>
    </location>
</feature>
<dbReference type="SUPFAM" id="SSF48452">
    <property type="entry name" value="TPR-like"/>
    <property type="match status" value="1"/>
</dbReference>
<name>W0AAN1_9SPHN</name>
<organism evidence="2 3">
    <name type="scientific">Sphingomonas sanxanigenens DSM 19645 = NX02</name>
    <dbReference type="NCBI Taxonomy" id="1123269"/>
    <lineage>
        <taxon>Bacteria</taxon>
        <taxon>Pseudomonadati</taxon>
        <taxon>Pseudomonadota</taxon>
        <taxon>Alphaproteobacteria</taxon>
        <taxon>Sphingomonadales</taxon>
        <taxon>Sphingomonadaceae</taxon>
        <taxon>Sphingomonas</taxon>
    </lineage>
</organism>
<evidence type="ECO:0000313" key="3">
    <source>
        <dbReference type="Proteomes" id="UP000018851"/>
    </source>
</evidence>
<dbReference type="InterPro" id="IPR011990">
    <property type="entry name" value="TPR-like_helical_dom_sf"/>
</dbReference>
<dbReference type="Gene3D" id="1.25.40.10">
    <property type="entry name" value="Tetratricopeptide repeat domain"/>
    <property type="match status" value="1"/>
</dbReference>
<dbReference type="eggNOG" id="COG5010">
    <property type="taxonomic scope" value="Bacteria"/>
</dbReference>
<dbReference type="Proteomes" id="UP000018851">
    <property type="component" value="Chromosome"/>
</dbReference>
<dbReference type="KEGG" id="ssan:NX02_09025"/>
<proteinExistence type="predicted"/>
<dbReference type="InterPro" id="IPR027268">
    <property type="entry name" value="Peptidase_M4/M1_CTD_sf"/>
</dbReference>
<dbReference type="STRING" id="1123269.NX02_09025"/>
<evidence type="ECO:0000313" key="2">
    <source>
        <dbReference type="EMBL" id="AHE53527.1"/>
    </source>
</evidence>
<dbReference type="SUPFAM" id="SSF55486">
    <property type="entry name" value="Metalloproteases ('zincins'), catalytic domain"/>
    <property type="match status" value="1"/>
</dbReference>
<dbReference type="Gene3D" id="1.10.390.10">
    <property type="entry name" value="Neutral Protease Domain 2"/>
    <property type="match status" value="1"/>
</dbReference>
<dbReference type="AlphaFoldDB" id="W0AAN1"/>
<keyword evidence="3" id="KW-1185">Reference proteome</keyword>
<feature type="compositionally biased region" description="Basic and acidic residues" evidence="1">
    <location>
        <begin position="493"/>
        <end position="516"/>
    </location>
</feature>
<dbReference type="PATRIC" id="fig|1123269.5.peg.1770"/>
<dbReference type="HOGENOM" id="CLU_040392_0_0_5"/>